<dbReference type="Pfam" id="PF06580">
    <property type="entry name" value="His_kinase"/>
    <property type="match status" value="1"/>
</dbReference>
<dbReference type="EMBL" id="CP071518">
    <property type="protein sequence ID" value="QSX78342.1"/>
    <property type="molecule type" value="Genomic_DNA"/>
</dbReference>
<dbReference type="Gene3D" id="3.30.565.10">
    <property type="entry name" value="Histidine kinase-like ATPase, C-terminal domain"/>
    <property type="match status" value="1"/>
</dbReference>
<dbReference type="PANTHER" id="PTHR34220">
    <property type="entry name" value="SENSOR HISTIDINE KINASE YPDA"/>
    <property type="match status" value="1"/>
</dbReference>
<evidence type="ECO:0000259" key="2">
    <source>
        <dbReference type="Pfam" id="PF06580"/>
    </source>
</evidence>
<dbReference type="InterPro" id="IPR036890">
    <property type="entry name" value="HATPase_C_sf"/>
</dbReference>
<keyword evidence="3" id="KW-0808">Transferase</keyword>
<dbReference type="PANTHER" id="PTHR34220:SF7">
    <property type="entry name" value="SENSOR HISTIDINE KINASE YPDA"/>
    <property type="match status" value="1"/>
</dbReference>
<feature type="transmembrane region" description="Helical" evidence="1">
    <location>
        <begin position="138"/>
        <end position="156"/>
    </location>
</feature>
<keyword evidence="1" id="KW-0812">Transmembrane</keyword>
<accession>A0A974XYX4</accession>
<dbReference type="InterPro" id="IPR050640">
    <property type="entry name" value="Bact_2-comp_sensor_kinase"/>
</dbReference>
<reference evidence="3 4" key="1">
    <citation type="submission" date="2021-03" db="EMBL/GenBank/DDBJ databases">
        <title>Lysobacter sp. nov. isolated from soil of gangwondo yeongwol, south Korea.</title>
        <authorList>
            <person name="Kim K.R."/>
            <person name="Kim K.H."/>
            <person name="Jeon C.O."/>
        </authorList>
    </citation>
    <scope>NUCLEOTIDE SEQUENCE [LARGE SCALE GENOMIC DNA]</scope>
    <source>
        <strain evidence="3 4">R19</strain>
    </source>
</reference>
<dbReference type="GO" id="GO:0000155">
    <property type="term" value="F:phosphorelay sensor kinase activity"/>
    <property type="evidence" value="ECO:0007669"/>
    <property type="project" value="InterPro"/>
</dbReference>
<protein>
    <submittedName>
        <fullName evidence="3">Histidine kinase</fullName>
    </submittedName>
</protein>
<dbReference type="Proteomes" id="UP000639274">
    <property type="component" value="Chromosome"/>
</dbReference>
<keyword evidence="1" id="KW-0472">Membrane</keyword>
<feature type="domain" description="Signal transduction histidine kinase internal region" evidence="2">
    <location>
        <begin position="176"/>
        <end position="255"/>
    </location>
</feature>
<evidence type="ECO:0000256" key="1">
    <source>
        <dbReference type="SAM" id="Phobius"/>
    </source>
</evidence>
<dbReference type="KEGG" id="lsf:I8J32_017115"/>
<gene>
    <name evidence="3" type="ORF">I8J32_017115</name>
</gene>
<name>A0A974XYX4_9GAMM</name>
<dbReference type="RefSeq" id="WP_200613907.1">
    <property type="nucleotide sequence ID" value="NZ_CP071518.1"/>
</dbReference>
<dbReference type="SUPFAM" id="SSF55874">
    <property type="entry name" value="ATPase domain of HSP90 chaperone/DNA topoisomerase II/histidine kinase"/>
    <property type="match status" value="1"/>
</dbReference>
<keyword evidence="1" id="KW-1133">Transmembrane helix</keyword>
<keyword evidence="4" id="KW-1185">Reference proteome</keyword>
<keyword evidence="3" id="KW-0418">Kinase</keyword>
<proteinExistence type="predicted"/>
<evidence type="ECO:0000313" key="3">
    <source>
        <dbReference type="EMBL" id="QSX78342.1"/>
    </source>
</evidence>
<dbReference type="AlphaFoldDB" id="A0A974XYX4"/>
<sequence>MSLSPSSLLASVPGLRRLDPLDRSVLALTLAVWAMHFAMRTMLTFMPSDQVETGVITARTIASSLGIGLCLVIHLLLRRVPRDRPWRLLGLSMALSVPAALLLMWAGEYVFGYFTNYYTMYPDRWMSDMELGETYKAYQWNFFAWCALYAAACNIFEVRRRDQQLADAHSAAQQAHLLALRLQINPHFLFNTLNTVAGLIVLGRTAESERMVLSLSRFLRYTLASAPTQLTTLADEIGMLRQYLEIEGARFSDRLKVTWAVDEDCTQALVPSLILLPLVENALKYGLGESEKPVEIVVGAQRDGGRMTLWVEDDGGTAHGTHAGLGIGLSNVRQRLDALYGEQAQLDSGATGHGWRSAISLPWQEHVAAVEAAA</sequence>
<dbReference type="GO" id="GO:0016020">
    <property type="term" value="C:membrane"/>
    <property type="evidence" value="ECO:0007669"/>
    <property type="project" value="InterPro"/>
</dbReference>
<dbReference type="InterPro" id="IPR010559">
    <property type="entry name" value="Sig_transdc_His_kin_internal"/>
</dbReference>
<feature type="transmembrane region" description="Helical" evidence="1">
    <location>
        <begin position="55"/>
        <end position="77"/>
    </location>
</feature>
<organism evidence="3 4">
    <name type="scientific">Agrilutibacter solisilvae</name>
    <dbReference type="NCBI Taxonomy" id="2763317"/>
    <lineage>
        <taxon>Bacteria</taxon>
        <taxon>Pseudomonadati</taxon>
        <taxon>Pseudomonadota</taxon>
        <taxon>Gammaproteobacteria</taxon>
        <taxon>Lysobacterales</taxon>
        <taxon>Lysobacteraceae</taxon>
        <taxon>Agrilutibacter</taxon>
    </lineage>
</organism>
<evidence type="ECO:0000313" key="4">
    <source>
        <dbReference type="Proteomes" id="UP000639274"/>
    </source>
</evidence>
<feature type="transmembrane region" description="Helical" evidence="1">
    <location>
        <begin position="89"/>
        <end position="118"/>
    </location>
</feature>